<dbReference type="EMBL" id="RSED01000002">
    <property type="protein sequence ID" value="RRS05974.1"/>
    <property type="molecule type" value="Genomic_DNA"/>
</dbReference>
<gene>
    <name evidence="1" type="ORF">EIP75_03725</name>
</gene>
<name>A0A3R8U700_9BURK</name>
<comment type="caution">
    <text evidence="1">The sequence shown here is derived from an EMBL/GenBank/DDBJ whole genome shotgun (WGS) entry which is preliminary data.</text>
</comment>
<evidence type="ECO:0000313" key="2">
    <source>
        <dbReference type="Proteomes" id="UP000269265"/>
    </source>
</evidence>
<protein>
    <submittedName>
        <fullName evidence="1">Uncharacterized protein</fullName>
    </submittedName>
</protein>
<keyword evidence="2" id="KW-1185">Reference proteome</keyword>
<reference evidence="1 2" key="1">
    <citation type="submission" date="2018-12" db="EMBL/GenBank/DDBJ databases">
        <title>The whole draft genome of Aquabacterium sp. SJQ9.</title>
        <authorList>
            <person name="Sun L."/>
            <person name="Gao X."/>
            <person name="Chen W."/>
            <person name="Huang K."/>
        </authorList>
    </citation>
    <scope>NUCLEOTIDE SEQUENCE [LARGE SCALE GENOMIC DNA]</scope>
    <source>
        <strain evidence="1 2">SJQ9</strain>
    </source>
</reference>
<proteinExistence type="predicted"/>
<dbReference type="Proteomes" id="UP000269265">
    <property type="component" value="Unassembled WGS sequence"/>
</dbReference>
<accession>A0A3R8U700</accession>
<dbReference type="AlphaFoldDB" id="A0A3R8U700"/>
<organism evidence="1 2">
    <name type="scientific">Aquabacterium soli</name>
    <dbReference type="NCBI Taxonomy" id="2493092"/>
    <lineage>
        <taxon>Bacteria</taxon>
        <taxon>Pseudomonadati</taxon>
        <taxon>Pseudomonadota</taxon>
        <taxon>Betaproteobacteria</taxon>
        <taxon>Burkholderiales</taxon>
        <taxon>Aquabacterium</taxon>
    </lineage>
</organism>
<sequence length="75" mass="8341">MDTPVKFGQPWFIRVAELSKAAVIRRTGFPTTKTFRLKPEAEDWGRITEGEMVRGMLQQGSFLPCGPLSGRPASC</sequence>
<evidence type="ECO:0000313" key="1">
    <source>
        <dbReference type="EMBL" id="RRS05974.1"/>
    </source>
</evidence>